<dbReference type="Proteomes" id="UP000479710">
    <property type="component" value="Unassembled WGS sequence"/>
</dbReference>
<sequence length="87" mass="9883">MSIGASKFVEIVKSNKEICPGRRCLSRPKTSSLGARPSDGYRSGYGSSWVKRRKLRRICYSCSCKTPSCSKPPNELGNGARRWRLWW</sequence>
<name>A0A6G1CFU7_9ORYZ</name>
<evidence type="ECO:0000313" key="1">
    <source>
        <dbReference type="EMBL" id="KAF0898917.1"/>
    </source>
</evidence>
<reference evidence="1 2" key="1">
    <citation type="submission" date="2019-11" db="EMBL/GenBank/DDBJ databases">
        <title>Whole genome sequence of Oryza granulata.</title>
        <authorList>
            <person name="Li W."/>
        </authorList>
    </citation>
    <scope>NUCLEOTIDE SEQUENCE [LARGE SCALE GENOMIC DNA]</scope>
    <source>
        <strain evidence="2">cv. Menghai</strain>
        <tissue evidence="1">Leaf</tissue>
    </source>
</reference>
<organism evidence="1 2">
    <name type="scientific">Oryza meyeriana var. granulata</name>
    <dbReference type="NCBI Taxonomy" id="110450"/>
    <lineage>
        <taxon>Eukaryota</taxon>
        <taxon>Viridiplantae</taxon>
        <taxon>Streptophyta</taxon>
        <taxon>Embryophyta</taxon>
        <taxon>Tracheophyta</taxon>
        <taxon>Spermatophyta</taxon>
        <taxon>Magnoliopsida</taxon>
        <taxon>Liliopsida</taxon>
        <taxon>Poales</taxon>
        <taxon>Poaceae</taxon>
        <taxon>BOP clade</taxon>
        <taxon>Oryzoideae</taxon>
        <taxon>Oryzeae</taxon>
        <taxon>Oryzinae</taxon>
        <taxon>Oryza</taxon>
        <taxon>Oryza meyeriana</taxon>
    </lineage>
</organism>
<protein>
    <submittedName>
        <fullName evidence="1">Uncharacterized protein</fullName>
    </submittedName>
</protein>
<gene>
    <name evidence="1" type="ORF">E2562_012624</name>
</gene>
<keyword evidence="2" id="KW-1185">Reference proteome</keyword>
<comment type="caution">
    <text evidence="1">The sequence shown here is derived from an EMBL/GenBank/DDBJ whole genome shotgun (WGS) entry which is preliminary data.</text>
</comment>
<proteinExistence type="predicted"/>
<evidence type="ECO:0000313" key="2">
    <source>
        <dbReference type="Proteomes" id="UP000479710"/>
    </source>
</evidence>
<dbReference type="EMBL" id="SPHZ02000009">
    <property type="protein sequence ID" value="KAF0898917.1"/>
    <property type="molecule type" value="Genomic_DNA"/>
</dbReference>
<accession>A0A6G1CFU7</accession>
<dbReference type="AlphaFoldDB" id="A0A6G1CFU7"/>